<protein>
    <submittedName>
        <fullName evidence="1">Uncharacterized protein</fullName>
    </submittedName>
</protein>
<proteinExistence type="predicted"/>
<evidence type="ECO:0000313" key="1">
    <source>
        <dbReference type="EMBL" id="MPL81347.1"/>
    </source>
</evidence>
<sequence length="78" mass="8468">MANTSSTVEIVNITPSRRWSLGEKVRLISMAPVSMSVAVTYRSPRTVQQDGGCTASAADRRLLRRTPDLRLSAYTAAA</sequence>
<organism evidence="1">
    <name type="scientific">bioreactor metagenome</name>
    <dbReference type="NCBI Taxonomy" id="1076179"/>
    <lineage>
        <taxon>unclassified sequences</taxon>
        <taxon>metagenomes</taxon>
        <taxon>ecological metagenomes</taxon>
    </lineage>
</organism>
<name>A0A644UQP2_9ZZZZ</name>
<dbReference type="EMBL" id="VSSQ01000149">
    <property type="protein sequence ID" value="MPL81347.1"/>
    <property type="molecule type" value="Genomic_DNA"/>
</dbReference>
<comment type="caution">
    <text evidence="1">The sequence shown here is derived from an EMBL/GenBank/DDBJ whole genome shotgun (WGS) entry which is preliminary data.</text>
</comment>
<dbReference type="AlphaFoldDB" id="A0A644UQP2"/>
<gene>
    <name evidence="1" type="ORF">SDC9_27264</name>
</gene>
<reference evidence="1" key="1">
    <citation type="submission" date="2019-08" db="EMBL/GenBank/DDBJ databases">
        <authorList>
            <person name="Kucharzyk K."/>
            <person name="Murdoch R.W."/>
            <person name="Higgins S."/>
            <person name="Loffler F."/>
        </authorList>
    </citation>
    <scope>NUCLEOTIDE SEQUENCE</scope>
</reference>
<accession>A0A644UQP2</accession>